<dbReference type="AlphaFoldDB" id="A0AAW2N909"/>
<organism evidence="1">
    <name type="scientific">Sesamum radiatum</name>
    <name type="common">Black benniseed</name>
    <dbReference type="NCBI Taxonomy" id="300843"/>
    <lineage>
        <taxon>Eukaryota</taxon>
        <taxon>Viridiplantae</taxon>
        <taxon>Streptophyta</taxon>
        <taxon>Embryophyta</taxon>
        <taxon>Tracheophyta</taxon>
        <taxon>Spermatophyta</taxon>
        <taxon>Magnoliopsida</taxon>
        <taxon>eudicotyledons</taxon>
        <taxon>Gunneridae</taxon>
        <taxon>Pentapetalae</taxon>
        <taxon>asterids</taxon>
        <taxon>lamiids</taxon>
        <taxon>Lamiales</taxon>
        <taxon>Pedaliaceae</taxon>
        <taxon>Sesamum</taxon>
    </lineage>
</organism>
<gene>
    <name evidence="1" type="ORF">Sradi_4539700</name>
</gene>
<dbReference type="PANTHER" id="PTHR48475:SF2">
    <property type="entry name" value="RIBONUCLEASE H"/>
    <property type="match status" value="1"/>
</dbReference>
<dbReference type="EMBL" id="JACGWJ010000020">
    <property type="protein sequence ID" value="KAL0340229.1"/>
    <property type="molecule type" value="Genomic_DNA"/>
</dbReference>
<reference evidence="1" key="1">
    <citation type="submission" date="2020-06" db="EMBL/GenBank/DDBJ databases">
        <authorList>
            <person name="Li T."/>
            <person name="Hu X."/>
            <person name="Zhang T."/>
            <person name="Song X."/>
            <person name="Zhang H."/>
            <person name="Dai N."/>
            <person name="Sheng W."/>
            <person name="Hou X."/>
            <person name="Wei L."/>
        </authorList>
    </citation>
    <scope>NUCLEOTIDE SEQUENCE</scope>
    <source>
        <strain evidence="1">G02</strain>
        <tissue evidence="1">Leaf</tissue>
    </source>
</reference>
<reference evidence="1" key="2">
    <citation type="journal article" date="2024" name="Plant">
        <title>Genomic evolution and insights into agronomic trait innovations of Sesamum species.</title>
        <authorList>
            <person name="Miao H."/>
            <person name="Wang L."/>
            <person name="Qu L."/>
            <person name="Liu H."/>
            <person name="Sun Y."/>
            <person name="Le M."/>
            <person name="Wang Q."/>
            <person name="Wei S."/>
            <person name="Zheng Y."/>
            <person name="Lin W."/>
            <person name="Duan Y."/>
            <person name="Cao H."/>
            <person name="Xiong S."/>
            <person name="Wang X."/>
            <person name="Wei L."/>
            <person name="Li C."/>
            <person name="Ma Q."/>
            <person name="Ju M."/>
            <person name="Zhao R."/>
            <person name="Li G."/>
            <person name="Mu C."/>
            <person name="Tian Q."/>
            <person name="Mei H."/>
            <person name="Zhang T."/>
            <person name="Gao T."/>
            <person name="Zhang H."/>
        </authorList>
    </citation>
    <scope>NUCLEOTIDE SEQUENCE</scope>
    <source>
        <strain evidence="1">G02</strain>
    </source>
</reference>
<comment type="caution">
    <text evidence="1">The sequence shown here is derived from an EMBL/GenBank/DDBJ whole genome shotgun (WGS) entry which is preliminary data.</text>
</comment>
<dbReference type="PANTHER" id="PTHR48475">
    <property type="entry name" value="RIBONUCLEASE H"/>
    <property type="match status" value="1"/>
</dbReference>
<accession>A0AAW2N909</accession>
<proteinExistence type="predicted"/>
<evidence type="ECO:0000313" key="1">
    <source>
        <dbReference type="EMBL" id="KAL0340229.1"/>
    </source>
</evidence>
<protein>
    <submittedName>
        <fullName evidence="1">Uncharacterized protein</fullName>
    </submittedName>
</protein>
<sequence length="113" mass="13184">MGRLKSSIESWFKDQEKANASRRTVSRRITRSTVVIQNHPRFTTGETPFNLVYGSEAVIPAEAEMETFRIHHYEQGNNDSLLRANLDLIEKVQEDACIRAERYKRRVVNAYNR</sequence>
<name>A0AAW2N909_SESRA</name>